<evidence type="ECO:0000256" key="1">
    <source>
        <dbReference type="ARBA" id="ARBA00004141"/>
    </source>
</evidence>
<evidence type="ECO:0000256" key="4">
    <source>
        <dbReference type="ARBA" id="ARBA00022840"/>
    </source>
</evidence>
<evidence type="ECO:0000259" key="5">
    <source>
        <dbReference type="Pfam" id="PF00005"/>
    </source>
</evidence>
<organism evidence="6">
    <name type="scientific">Lygus hesperus</name>
    <name type="common">Western plant bug</name>
    <dbReference type="NCBI Taxonomy" id="30085"/>
    <lineage>
        <taxon>Eukaryota</taxon>
        <taxon>Metazoa</taxon>
        <taxon>Ecdysozoa</taxon>
        <taxon>Arthropoda</taxon>
        <taxon>Hexapoda</taxon>
        <taxon>Insecta</taxon>
        <taxon>Pterygota</taxon>
        <taxon>Neoptera</taxon>
        <taxon>Paraneoptera</taxon>
        <taxon>Hemiptera</taxon>
        <taxon>Heteroptera</taxon>
        <taxon>Panheteroptera</taxon>
        <taxon>Cimicomorpha</taxon>
        <taxon>Miridae</taxon>
        <taxon>Mirini</taxon>
        <taxon>Lygus</taxon>
    </lineage>
</organism>
<keyword evidence="3" id="KW-0547">Nucleotide-binding</keyword>
<dbReference type="GO" id="GO:0016020">
    <property type="term" value="C:membrane"/>
    <property type="evidence" value="ECO:0007669"/>
    <property type="project" value="UniProtKB-SubCell"/>
</dbReference>
<sequence length="134" mass="15052">MNISLGQKQLICMCRVLLRKPRILLLDEATSSIDSKTDQYLQNIIETRFASSTVITVAHRLNTIMKSDMVLVISKGRAVEYGHPIDLLRGTGILSKEVEESVPQGPVIHDGQHMFANMYRSYIQYSSTQTTQAP</sequence>
<protein>
    <submittedName>
        <fullName evidence="6">ABC transporter C family member 10</fullName>
    </submittedName>
</protein>
<dbReference type="EMBL" id="GDHC01000735">
    <property type="protein sequence ID" value="JAQ17894.1"/>
    <property type="molecule type" value="Transcribed_RNA"/>
</dbReference>
<reference evidence="7" key="3">
    <citation type="journal article" date="2016" name="Gigascience">
        <title>De novo construction of an expanded transcriptome assembly for the western tarnished plant bug, Lygus hesperus.</title>
        <authorList>
            <person name="Tassone E.E."/>
            <person name="Geib S.M."/>
            <person name="Hall B."/>
            <person name="Fabrick J.A."/>
            <person name="Brent C.S."/>
            <person name="Hull J.J."/>
        </authorList>
    </citation>
    <scope>NUCLEOTIDE SEQUENCE</scope>
</reference>
<comment type="similarity">
    <text evidence="2">Belongs to the ABC transporter superfamily. ABCC family. Conjugate transporter (TC 3.A.1.208) subfamily.</text>
</comment>
<comment type="subcellular location">
    <subcellularLocation>
        <location evidence="1">Membrane</location>
        <topology evidence="1">Multi-pass membrane protein</topology>
    </subcellularLocation>
</comment>
<reference evidence="6" key="2">
    <citation type="submission" date="2014-07" db="EMBL/GenBank/DDBJ databases">
        <authorList>
            <person name="Hull J."/>
        </authorList>
    </citation>
    <scope>NUCLEOTIDE SEQUENCE</scope>
</reference>
<evidence type="ECO:0000313" key="6">
    <source>
        <dbReference type="EMBL" id="JAG17375.1"/>
    </source>
</evidence>
<evidence type="ECO:0000256" key="3">
    <source>
        <dbReference type="ARBA" id="ARBA00022741"/>
    </source>
</evidence>
<accession>A0A0A9XJT7</accession>
<dbReference type="InterPro" id="IPR027417">
    <property type="entry name" value="P-loop_NTPase"/>
</dbReference>
<evidence type="ECO:0000313" key="7">
    <source>
        <dbReference type="EMBL" id="JAQ17894.1"/>
    </source>
</evidence>
<dbReference type="GO" id="GO:0005524">
    <property type="term" value="F:ATP binding"/>
    <property type="evidence" value="ECO:0007669"/>
    <property type="project" value="UniProtKB-KW"/>
</dbReference>
<dbReference type="EMBL" id="GBHO01026229">
    <property type="protein sequence ID" value="JAG17375.1"/>
    <property type="molecule type" value="Transcribed_RNA"/>
</dbReference>
<feature type="domain" description="ABC transporter" evidence="5">
    <location>
        <begin position="2"/>
        <end position="31"/>
    </location>
</feature>
<evidence type="ECO:0000256" key="2">
    <source>
        <dbReference type="ARBA" id="ARBA00009726"/>
    </source>
</evidence>
<dbReference type="GO" id="GO:0042626">
    <property type="term" value="F:ATPase-coupled transmembrane transporter activity"/>
    <property type="evidence" value="ECO:0007669"/>
    <property type="project" value="TreeGrafter"/>
</dbReference>
<dbReference type="GO" id="GO:0016887">
    <property type="term" value="F:ATP hydrolysis activity"/>
    <property type="evidence" value="ECO:0007669"/>
    <property type="project" value="InterPro"/>
</dbReference>
<keyword evidence="4" id="KW-0067">ATP-binding</keyword>
<proteinExistence type="inferred from homology"/>
<dbReference type="PANTHER" id="PTHR24223:SF456">
    <property type="entry name" value="MULTIDRUG RESISTANCE-ASSOCIATED PROTEIN LETHAL(2)03659"/>
    <property type="match status" value="1"/>
</dbReference>
<dbReference type="InterPro" id="IPR050173">
    <property type="entry name" value="ABC_transporter_C-like"/>
</dbReference>
<gene>
    <name evidence="6" type="primary">abcC10_4</name>
    <name evidence="7" type="synonym">abcC10</name>
    <name evidence="6" type="ORF">CM83_1749</name>
    <name evidence="7" type="ORF">g.16597</name>
</gene>
<name>A0A0A9XJT7_LYGHE</name>
<dbReference type="SUPFAM" id="SSF52540">
    <property type="entry name" value="P-loop containing nucleoside triphosphate hydrolases"/>
    <property type="match status" value="1"/>
</dbReference>
<dbReference type="InterPro" id="IPR003439">
    <property type="entry name" value="ABC_transporter-like_ATP-bd"/>
</dbReference>
<dbReference type="AlphaFoldDB" id="A0A0A9XJT7"/>
<dbReference type="Gene3D" id="3.40.50.300">
    <property type="entry name" value="P-loop containing nucleotide triphosphate hydrolases"/>
    <property type="match status" value="1"/>
</dbReference>
<dbReference type="PANTHER" id="PTHR24223">
    <property type="entry name" value="ATP-BINDING CASSETTE SUB-FAMILY C"/>
    <property type="match status" value="1"/>
</dbReference>
<dbReference type="Pfam" id="PF00005">
    <property type="entry name" value="ABC_tran"/>
    <property type="match status" value="1"/>
</dbReference>
<reference evidence="6" key="1">
    <citation type="journal article" date="2014" name="PLoS ONE">
        <title>Transcriptome-Based Identification of ABC Transporters in the Western Tarnished Plant Bug Lygus hesperus.</title>
        <authorList>
            <person name="Hull J.J."/>
            <person name="Chaney K."/>
            <person name="Geib S.M."/>
            <person name="Fabrick J.A."/>
            <person name="Brent C.S."/>
            <person name="Walsh D."/>
            <person name="Lavine L.C."/>
        </authorList>
    </citation>
    <scope>NUCLEOTIDE SEQUENCE</scope>
</reference>